<dbReference type="Pfam" id="PF00069">
    <property type="entry name" value="Pkinase"/>
    <property type="match status" value="1"/>
</dbReference>
<proteinExistence type="inferred from homology"/>
<evidence type="ECO:0000256" key="1">
    <source>
        <dbReference type="ARBA" id="ARBA00022527"/>
    </source>
</evidence>
<keyword evidence="5 6" id="KW-0067">ATP-binding</keyword>
<accession>V6LCM4</accession>
<keyword evidence="3 6" id="KW-0547">Nucleotide-binding</keyword>
<dbReference type="SMART" id="SM00220">
    <property type="entry name" value="S_TKc"/>
    <property type="match status" value="1"/>
</dbReference>
<evidence type="ECO:0000313" key="10">
    <source>
        <dbReference type="EMBL" id="KAH0574661.1"/>
    </source>
</evidence>
<evidence type="ECO:0000256" key="3">
    <source>
        <dbReference type="ARBA" id="ARBA00022741"/>
    </source>
</evidence>
<gene>
    <name evidence="9" type="ORF">SS50377_18532</name>
    <name evidence="10" type="ORF">SS50377_22276</name>
</gene>
<dbReference type="InterPro" id="IPR011009">
    <property type="entry name" value="Kinase-like_dom_sf"/>
</dbReference>
<name>V6LCM4_9EUKA</name>
<keyword evidence="4 9" id="KW-0418">Kinase</keyword>
<dbReference type="InterPro" id="IPR017441">
    <property type="entry name" value="Protein_kinase_ATP_BS"/>
</dbReference>
<reference evidence="9 10" key="1">
    <citation type="journal article" date="2014" name="PLoS Genet.">
        <title>The Genome of Spironucleus salmonicida Highlights a Fish Pathogen Adapted to Fluctuating Environments.</title>
        <authorList>
            <person name="Xu F."/>
            <person name="Jerlstrom-Hultqvist J."/>
            <person name="Einarsson E."/>
            <person name="Astvaldsson A."/>
            <person name="Svard S.G."/>
            <person name="Andersson J.O."/>
        </authorList>
    </citation>
    <scope>NUCLEOTIDE SEQUENCE</scope>
    <source>
        <strain evidence="10">ATCC 50377</strain>
    </source>
</reference>
<dbReference type="GO" id="GO:0005524">
    <property type="term" value="F:ATP binding"/>
    <property type="evidence" value="ECO:0007669"/>
    <property type="project" value="UniProtKB-UniRule"/>
</dbReference>
<evidence type="ECO:0000256" key="2">
    <source>
        <dbReference type="ARBA" id="ARBA00022679"/>
    </source>
</evidence>
<dbReference type="PROSITE" id="PS00108">
    <property type="entry name" value="PROTEIN_KINASE_ST"/>
    <property type="match status" value="1"/>
</dbReference>
<sequence>MLSSQVCTQLVPELITIKQLLGSGFYSEVYEGVYKNKSVAIKIMNSSQTPEMMERELYFNQLSHPNIAKIYGWYQKDDKFYIVMELCSGGAISEILDFITDEIRVRILYQSALGLYFMHQNQMVHRDLKIQNVLLKKKINRDISQVQTKISDFGLARKLTLDLEKTELDRTTSRYTTVGTPLLMAPEILINDSVYNEQVDIFMFGLMILELFRQCTDPDIIRDQYFGIKSDEISKMNLPIQLKAIVIKCCETDPQARLRSEHLVKALKSLDNYYNAN</sequence>
<dbReference type="Gene3D" id="3.30.200.20">
    <property type="entry name" value="Phosphorylase Kinase, domain 1"/>
    <property type="match status" value="1"/>
</dbReference>
<feature type="binding site" evidence="6">
    <location>
        <position position="42"/>
    </location>
    <ligand>
        <name>ATP</name>
        <dbReference type="ChEBI" id="CHEBI:30616"/>
    </ligand>
</feature>
<protein>
    <submittedName>
        <fullName evidence="9">Kinase, TKL LISK</fullName>
    </submittedName>
</protein>
<dbReference type="Gene3D" id="1.10.510.10">
    <property type="entry name" value="Transferase(Phosphotransferase) domain 1"/>
    <property type="match status" value="1"/>
</dbReference>
<dbReference type="InterPro" id="IPR000719">
    <property type="entry name" value="Prot_kinase_dom"/>
</dbReference>
<dbReference type="PIRSF" id="PIRSF000654">
    <property type="entry name" value="Integrin-linked_kinase"/>
    <property type="match status" value="1"/>
</dbReference>
<evidence type="ECO:0000256" key="4">
    <source>
        <dbReference type="ARBA" id="ARBA00022777"/>
    </source>
</evidence>
<dbReference type="PANTHER" id="PTHR46485:SF5">
    <property type="entry name" value="CENTER DIVIDER, ISOFORM A"/>
    <property type="match status" value="1"/>
</dbReference>
<dbReference type="OrthoDB" id="20134at2759"/>
<dbReference type="PANTHER" id="PTHR46485">
    <property type="entry name" value="LIM DOMAIN KINASE 1"/>
    <property type="match status" value="1"/>
</dbReference>
<evidence type="ECO:0000256" key="7">
    <source>
        <dbReference type="RuleBase" id="RU000304"/>
    </source>
</evidence>
<organism evidence="9">
    <name type="scientific">Spironucleus salmonicida</name>
    <dbReference type="NCBI Taxonomy" id="348837"/>
    <lineage>
        <taxon>Eukaryota</taxon>
        <taxon>Metamonada</taxon>
        <taxon>Diplomonadida</taxon>
        <taxon>Hexamitidae</taxon>
        <taxon>Hexamitinae</taxon>
        <taxon>Spironucleus</taxon>
    </lineage>
</organism>
<evidence type="ECO:0000256" key="6">
    <source>
        <dbReference type="PROSITE-ProRule" id="PRU10141"/>
    </source>
</evidence>
<evidence type="ECO:0000259" key="8">
    <source>
        <dbReference type="PROSITE" id="PS50011"/>
    </source>
</evidence>
<evidence type="ECO:0000313" key="9">
    <source>
        <dbReference type="EMBL" id="EST42230.1"/>
    </source>
</evidence>
<dbReference type="VEuPathDB" id="GiardiaDB:SS50377_22276"/>
<keyword evidence="1 7" id="KW-0723">Serine/threonine-protein kinase</keyword>
<dbReference type="EMBL" id="KI546166">
    <property type="protein sequence ID" value="EST42230.1"/>
    <property type="molecule type" value="Genomic_DNA"/>
</dbReference>
<dbReference type="PROSITE" id="PS00107">
    <property type="entry name" value="PROTEIN_KINASE_ATP"/>
    <property type="match status" value="1"/>
</dbReference>
<dbReference type="InterPro" id="IPR050940">
    <property type="entry name" value="Actin_reg-Ser/Thr_kinase"/>
</dbReference>
<dbReference type="SUPFAM" id="SSF56112">
    <property type="entry name" value="Protein kinase-like (PK-like)"/>
    <property type="match status" value="1"/>
</dbReference>
<evidence type="ECO:0000256" key="5">
    <source>
        <dbReference type="ARBA" id="ARBA00022840"/>
    </source>
</evidence>
<dbReference type="InterPro" id="IPR008271">
    <property type="entry name" value="Ser/Thr_kinase_AS"/>
</dbReference>
<reference evidence="10" key="2">
    <citation type="submission" date="2020-12" db="EMBL/GenBank/DDBJ databases">
        <title>New Spironucleus salmonicida genome in near-complete chromosomes.</title>
        <authorList>
            <person name="Xu F."/>
            <person name="Kurt Z."/>
            <person name="Jimenez-Gonzalez A."/>
            <person name="Astvaldsson A."/>
            <person name="Andersson J.O."/>
            <person name="Svard S.G."/>
        </authorList>
    </citation>
    <scope>NUCLEOTIDE SEQUENCE</scope>
    <source>
        <strain evidence="10">ATCC 50377</strain>
    </source>
</reference>
<dbReference type="AlphaFoldDB" id="V6LCM4"/>
<comment type="similarity">
    <text evidence="7">Belongs to the protein kinase superfamily.</text>
</comment>
<dbReference type="PROSITE" id="PS50011">
    <property type="entry name" value="PROTEIN_KINASE_DOM"/>
    <property type="match status" value="1"/>
</dbReference>
<keyword evidence="2" id="KW-0808">Transferase</keyword>
<dbReference type="EMBL" id="AUWU02000003">
    <property type="protein sequence ID" value="KAH0574661.1"/>
    <property type="molecule type" value="Genomic_DNA"/>
</dbReference>
<dbReference type="Proteomes" id="UP000018208">
    <property type="component" value="Unassembled WGS sequence"/>
</dbReference>
<evidence type="ECO:0000313" key="11">
    <source>
        <dbReference type="Proteomes" id="UP000018208"/>
    </source>
</evidence>
<feature type="domain" description="Protein kinase" evidence="8">
    <location>
        <begin position="15"/>
        <end position="274"/>
    </location>
</feature>
<dbReference type="GO" id="GO:0004674">
    <property type="term" value="F:protein serine/threonine kinase activity"/>
    <property type="evidence" value="ECO:0007669"/>
    <property type="project" value="UniProtKB-KW"/>
</dbReference>
<keyword evidence="11" id="KW-1185">Reference proteome</keyword>